<feature type="compositionally biased region" description="Basic and acidic residues" evidence="1">
    <location>
        <begin position="69"/>
        <end position="88"/>
    </location>
</feature>
<reference evidence="3 4" key="1">
    <citation type="submission" date="2024-06" db="EMBL/GenBank/DDBJ databases">
        <title>The Natural Products Discovery Center: Release of the First 8490 Sequenced Strains for Exploring Actinobacteria Biosynthetic Diversity.</title>
        <authorList>
            <person name="Kalkreuter E."/>
            <person name="Kautsar S.A."/>
            <person name="Yang D."/>
            <person name="Bader C.D."/>
            <person name="Teijaro C.N."/>
            <person name="Fluegel L."/>
            <person name="Davis C.M."/>
            <person name="Simpson J.R."/>
            <person name="Lauterbach L."/>
            <person name="Steele A.D."/>
            <person name="Gui C."/>
            <person name="Meng S."/>
            <person name="Li G."/>
            <person name="Viehrig K."/>
            <person name="Ye F."/>
            <person name="Su P."/>
            <person name="Kiefer A.F."/>
            <person name="Nichols A."/>
            <person name="Cepeda A.J."/>
            <person name="Yan W."/>
            <person name="Fan B."/>
            <person name="Jiang Y."/>
            <person name="Adhikari A."/>
            <person name="Zheng C.-J."/>
            <person name="Schuster L."/>
            <person name="Cowan T.M."/>
            <person name="Smanski M.J."/>
            <person name="Chevrette M.G."/>
            <person name="De Carvalho L.P.S."/>
            <person name="Shen B."/>
        </authorList>
    </citation>
    <scope>NUCLEOTIDE SEQUENCE [LARGE SCALE GENOMIC DNA]</scope>
    <source>
        <strain evidence="3 4">NPDC047833</strain>
    </source>
</reference>
<evidence type="ECO:0000313" key="4">
    <source>
        <dbReference type="Proteomes" id="UP001553843"/>
    </source>
</evidence>
<feature type="chain" id="PRO_5045454198" description="Lipoprotein" evidence="2">
    <location>
        <begin position="33"/>
        <end position="88"/>
    </location>
</feature>
<name>A0ABV3LPC8_9ACTN</name>
<sequence length="88" mass="9114">MSRTAEPRSDVAARLLAATAVVLATLSVTACASSDGIGLRDEGTATPAGIRPVSEPRESGDAPAPTHRTRPDPHPGHPAHLPDQHTHQ</sequence>
<evidence type="ECO:0000256" key="1">
    <source>
        <dbReference type="SAM" id="MobiDB-lite"/>
    </source>
</evidence>
<accession>A0ABV3LPC8</accession>
<dbReference type="PROSITE" id="PS51257">
    <property type="entry name" value="PROKAR_LIPOPROTEIN"/>
    <property type="match status" value="1"/>
</dbReference>
<organism evidence="3 4">
    <name type="scientific">Streptomyces huasconensis</name>
    <dbReference type="NCBI Taxonomy" id="1854574"/>
    <lineage>
        <taxon>Bacteria</taxon>
        <taxon>Bacillati</taxon>
        <taxon>Actinomycetota</taxon>
        <taxon>Actinomycetes</taxon>
        <taxon>Kitasatosporales</taxon>
        <taxon>Streptomycetaceae</taxon>
        <taxon>Streptomyces</taxon>
    </lineage>
</organism>
<dbReference type="Proteomes" id="UP001553843">
    <property type="component" value="Unassembled WGS sequence"/>
</dbReference>
<evidence type="ECO:0000313" key="3">
    <source>
        <dbReference type="EMBL" id="MEW2361314.1"/>
    </source>
</evidence>
<evidence type="ECO:0000256" key="2">
    <source>
        <dbReference type="SAM" id="SignalP"/>
    </source>
</evidence>
<dbReference type="EMBL" id="JBEYRS010000001">
    <property type="protein sequence ID" value="MEW2361314.1"/>
    <property type="molecule type" value="Genomic_DNA"/>
</dbReference>
<dbReference type="RefSeq" id="WP_359776063.1">
    <property type="nucleotide sequence ID" value="NZ_JBEYRR010000003.1"/>
</dbReference>
<proteinExistence type="predicted"/>
<comment type="caution">
    <text evidence="3">The sequence shown here is derived from an EMBL/GenBank/DDBJ whole genome shotgun (WGS) entry which is preliminary data.</text>
</comment>
<keyword evidence="2" id="KW-0732">Signal</keyword>
<feature type="region of interest" description="Disordered" evidence="1">
    <location>
        <begin position="34"/>
        <end position="88"/>
    </location>
</feature>
<feature type="signal peptide" evidence="2">
    <location>
        <begin position="1"/>
        <end position="32"/>
    </location>
</feature>
<gene>
    <name evidence="3" type="ORF">AB0887_04960</name>
</gene>
<keyword evidence="4" id="KW-1185">Reference proteome</keyword>
<evidence type="ECO:0008006" key="5">
    <source>
        <dbReference type="Google" id="ProtNLM"/>
    </source>
</evidence>
<protein>
    <recommendedName>
        <fullName evidence="5">Lipoprotein</fullName>
    </recommendedName>
</protein>